<feature type="compositionally biased region" description="Low complexity" evidence="17">
    <location>
        <begin position="18"/>
        <end position="28"/>
    </location>
</feature>
<comment type="catalytic activity">
    <reaction evidence="14">
        <text>holo-[ACP] + acetyl-CoA = acetyl-[ACP] + CoA</text>
        <dbReference type="Rhea" id="RHEA:41788"/>
        <dbReference type="Rhea" id="RHEA-COMP:9621"/>
        <dbReference type="Rhea" id="RHEA-COMP:9685"/>
        <dbReference type="ChEBI" id="CHEBI:57287"/>
        <dbReference type="ChEBI" id="CHEBI:57288"/>
        <dbReference type="ChEBI" id="CHEBI:64479"/>
        <dbReference type="ChEBI" id="CHEBI:78446"/>
        <dbReference type="EC" id="2.3.1.38"/>
    </reaction>
</comment>
<feature type="region of interest" description="Disordered" evidence="17">
    <location>
        <begin position="1"/>
        <end position="34"/>
    </location>
</feature>
<dbReference type="InterPro" id="IPR003965">
    <property type="entry name" value="Fatty_acid_synthase"/>
</dbReference>
<dbReference type="InterPro" id="IPR013565">
    <property type="entry name" value="Fas1/AflB-like_central"/>
</dbReference>
<dbReference type="Gene3D" id="3.40.366.10">
    <property type="entry name" value="Malonyl-Coenzyme A Acyl Carrier Protein, domain 2"/>
    <property type="match status" value="3"/>
</dbReference>
<feature type="domain" description="Malonyl-CoA:ACP transacylase (MAT)" evidence="18">
    <location>
        <begin position="1688"/>
        <end position="2063"/>
    </location>
</feature>
<dbReference type="GO" id="GO:0004318">
    <property type="term" value="F:enoyl-[acyl-carrier-protein] reductase (NADH) activity"/>
    <property type="evidence" value="ECO:0007669"/>
    <property type="project" value="UniProtKB-UniRule"/>
</dbReference>
<evidence type="ECO:0000256" key="17">
    <source>
        <dbReference type="SAM" id="MobiDB-lite"/>
    </source>
</evidence>
<feature type="active site" description="For malonyltransferase activity" evidence="16">
    <location>
        <position position="1832"/>
    </location>
</feature>
<protein>
    <submittedName>
        <fullName evidence="19">Fatty acid synthase subunit beta</fullName>
    </submittedName>
</protein>
<feature type="active site" description="For acetyltransferase activity" evidence="16">
    <location>
        <position position="301"/>
    </location>
</feature>
<dbReference type="Gene3D" id="6.10.60.10">
    <property type="match status" value="1"/>
</dbReference>
<sequence>MLPGDMESEVSSMNDDQSSSPTPSSSTSATVPNNTRSLIDDQVLQFNSSAAKHVYEAAATLRITFLDSFQPYTEVESLAHSETVSQLHYLSSFITFVNDPANNQGFTREAILEVTRALVQCAEDTVLAGNDIHAIVAHLQIPQDEKRRIIKTFVKANYMLGNRAGLEISNLVRSSLDGKSTVYVIFGGQGNSDDYFAELAELYDVYQSLIGELVKSASDLFKHLAEKMDVNDCFLEGTDLMAWLDKENDTPIPSKPYLLSSAMSFPLITLLQLLHFKISFHYSGCSLKDIQRFLAGVTGHSQGIIAAATIAAVDSPASFHELSLQAMAVSFSMGVRIRQWYGPHVLPRSITEACLVEGQQVPTPMLSVRGLSMEILKTTVEDLNKILPRTKVQMEVGLRNSDSNYVVTGDPMSLRGLCTHFDRKFSRPSFPEKKALDIVYQFLPAAAPYHNSCLSVAASRAIEDCQEIILRGCDLKMPVFSTVDGSDLRTKDRANLVPDLIQMVCYEVVNWPAALNMPDATHILDFGPGGAQGVGVLANNLKAGQGVRVIHATVLNGSNTELGYKPDLFDRSQEASERVSKLQPWAHSFQPTLTQFTENKLVVSTRFTRLFLQPPIMVAAMTPTTSSWDFVAAVMNAGYHVELACGGFHDRGSMSAAITAIANQVDPGKGITCNVIYSSPTSLRWQIDELEQLVTAGYQIDGLSIGAGVPSVEVVQGYVERLQLQHIALKPGSIEAIERTLKIAKALQPLPVVLQWTGGRGGGHHSNQDFHAPLISMYGKIRAQDNVVLVVGSGFGGSSDTLPYITGTWASDMGLPPMPVDGILLGSRVMVAKETHTSLEVKHLIVATEGVPDNEWSGTSSRPTGGVLSVISEMRQPIHKIATRAVRLWHELDKTIFCLGPKERVAEITKHRDEIIRRLNHDYHRVWFGCSGPTRDPVDLDEMTYSEVLRRFVELAYVTAERRWVHPSWKKLFSELLSRTMSRLHRTGNSRSEILVEDLDDPYSTLATLTDASTQFITYDDSLYFLQLFRQGGQKPVPFIPVLDADFETWFKKDSLWQSEDIAAVPNHDAERVCILHGPVAAQYSTKVNEPVSEILGNIHTAWVTAILETHYQGQSELVPVFENPPFHGSQVTCSKIHSEISTSPLNHGPYPLEQWIAHITQSRDKSLNWVKALLAYPRVLDGRRLAPNPFIAMLSGLRTMDIHVAENSKIGIGAEFTFSKCLLDGTYLDILDITLKSNSEISIQISHYPTVQSTPITLTHHLSYQLSKLAMAESSSDRSAMIRDFYHRIWLGTSPESSHVSIYDEFECEPYTVTADAIRKYNECTRLPISLSPELWATSEAPLDFAVVIAWKALVKPLFSRELGADILKLLHVSNEIALRPDHSPPTVHDVLHTKSKVTQVVLQPSGKMVTFEAHVFRGESCILDLKTRFLLIGNDDHRDHLFRRSILPPSEILLKDKASVMQLVQSSWFQPLTSISDLVGKSVLFQLEDLMHLDENGQIRRHQITGCVILDGSIVGNCCLEAPDDAYLNLVGNILSQQTDSSSQAALLETPLVLFKEEEISFTAATCEQTIAYSAASGDSNPIHVSPVFASLAGLSSPIVHGMHLSAEVLQIVYTWLCGSTMSRLKKSHVSFAGKVCAGDKLGVSIKHTGMHQGLRVVEVQVRNTTTEELVFVGTYDIEQPPTALVFTGQGSQRKGMGMDLRNKSAAARRIWDTADDHFQHDYGFRITDIVRHDPRSLTVHFGGVEGRRVRSNYMALTYERMGSDGEITEEKLFPTINEHTAKYVFTSESGLLSSTQFTQPALGLMELAIMADLEARQLIPANVTFAGHSLGEYSALMAVGSIMSLEVFISTVFYRGLVMQTAVTYDHHGRSKYAMCAVDPTRVSTGFDGHKLGLLVAQIASEGQWLIEVVNHNVIDSQYVCAGEAIALHCLGVVLDRIHYASRSFFDNGSFNLTDSVRETVKEVKNLHSPPVLGRSKASIPLRGLDVPFHSSHLRSGVDPFRRHLQRSLKLDKAGSTKLIGRYIPNLTGKPFEVTRQYFKEVLRLTGSIMIQQALESVCF</sequence>
<dbReference type="GO" id="GO:0004313">
    <property type="term" value="F:[acyl-carrier-protein] S-acetyltransferase activity"/>
    <property type="evidence" value="ECO:0007669"/>
    <property type="project" value="UniProtKB-EC"/>
</dbReference>
<dbReference type="SUPFAM" id="SSF51412">
    <property type="entry name" value="Inosine monophosphate dehydrogenase (IMPDH)"/>
    <property type="match status" value="1"/>
</dbReference>
<dbReference type="GO" id="GO:0004314">
    <property type="term" value="F:[acyl-carrier-protein] S-malonyltransferase activity"/>
    <property type="evidence" value="ECO:0007669"/>
    <property type="project" value="UniProtKB-EC"/>
</dbReference>
<evidence type="ECO:0000256" key="11">
    <source>
        <dbReference type="ARBA" id="ARBA00048462"/>
    </source>
</evidence>
<accession>A0A8H4KXP3</accession>
<evidence type="ECO:0000256" key="2">
    <source>
        <dbReference type="ARBA" id="ARBA00010009"/>
    </source>
</evidence>
<evidence type="ECO:0000256" key="6">
    <source>
        <dbReference type="ARBA" id="ARBA00023002"/>
    </source>
</evidence>
<keyword evidence="7 15" id="KW-0520">NAD</keyword>
<dbReference type="Gene3D" id="3.20.20.70">
    <property type="entry name" value="Aldolase class I"/>
    <property type="match status" value="1"/>
</dbReference>
<dbReference type="PANTHER" id="PTHR10982">
    <property type="entry name" value="MALONYL COA-ACYL CARRIER PROTEIN TRANSACYLASE"/>
    <property type="match status" value="1"/>
</dbReference>
<dbReference type="InterPro" id="IPR014043">
    <property type="entry name" value="Acyl_transferase_dom"/>
</dbReference>
<dbReference type="EMBL" id="JAADJG010000005">
    <property type="protein sequence ID" value="KAF4458052.1"/>
    <property type="molecule type" value="Genomic_DNA"/>
</dbReference>
<dbReference type="Pfam" id="PF16073">
    <property type="entry name" value="SAT"/>
    <property type="match status" value="1"/>
</dbReference>
<evidence type="ECO:0000256" key="7">
    <source>
        <dbReference type="ARBA" id="ARBA00023027"/>
    </source>
</evidence>
<name>A0A8H4KXP3_9HYPO</name>
<keyword evidence="20" id="KW-1185">Reference proteome</keyword>
<proteinExistence type="inferred from homology"/>
<dbReference type="GO" id="GO:0006633">
    <property type="term" value="P:fatty acid biosynthetic process"/>
    <property type="evidence" value="ECO:0007669"/>
    <property type="project" value="InterPro"/>
</dbReference>
<evidence type="ECO:0000256" key="13">
    <source>
        <dbReference type="ARBA" id="ARBA00048572"/>
    </source>
</evidence>
<dbReference type="InterPro" id="IPR050830">
    <property type="entry name" value="Fungal_FAS"/>
</dbReference>
<dbReference type="CDD" id="cd03447">
    <property type="entry name" value="FAS_MaoC"/>
    <property type="match status" value="1"/>
</dbReference>
<dbReference type="InterPro" id="IPR016452">
    <property type="entry name" value="Fas1/AflB-like"/>
</dbReference>
<comment type="catalytic activity">
    <reaction evidence="10">
        <text>acetyl-CoA + n malonyl-CoA + 2n NADPH + 4n H(+) = a long-chain-acyl-CoA + n CoA + n CO2 + 2n NADP(+).</text>
        <dbReference type="EC" id="2.3.1.86"/>
    </reaction>
</comment>
<comment type="caution">
    <text evidence="19">The sequence shown here is derived from an EMBL/GenBank/DDBJ whole genome shotgun (WGS) entry which is preliminary data.</text>
</comment>
<dbReference type="Pfam" id="PF17951">
    <property type="entry name" value="FAS_meander"/>
    <property type="match status" value="1"/>
</dbReference>
<comment type="catalytic activity">
    <reaction evidence="11">
        <text>holo-[ACP] + malonyl-CoA = malonyl-[ACP] + CoA</text>
        <dbReference type="Rhea" id="RHEA:41792"/>
        <dbReference type="Rhea" id="RHEA-COMP:9623"/>
        <dbReference type="Rhea" id="RHEA-COMP:9685"/>
        <dbReference type="ChEBI" id="CHEBI:57287"/>
        <dbReference type="ChEBI" id="CHEBI:57384"/>
        <dbReference type="ChEBI" id="CHEBI:64479"/>
        <dbReference type="ChEBI" id="CHEBI:78449"/>
        <dbReference type="EC" id="2.3.1.39"/>
    </reaction>
</comment>
<dbReference type="GO" id="GO:0019171">
    <property type="term" value="F:(3R)-hydroxyacyl-[acyl-carrier-protein] dehydratase activity"/>
    <property type="evidence" value="ECO:0007669"/>
    <property type="project" value="UniProtKB-EC"/>
</dbReference>
<evidence type="ECO:0000256" key="9">
    <source>
        <dbReference type="ARBA" id="ARBA00023268"/>
    </source>
</evidence>
<dbReference type="InterPro" id="IPR040883">
    <property type="entry name" value="FAS_meander"/>
</dbReference>
<dbReference type="InterPro" id="IPR039569">
    <property type="entry name" value="FAS1-like_DH_region"/>
</dbReference>
<comment type="similarity">
    <text evidence="2 15">Belongs to the fungal fatty acid synthetase subunit beta family.</text>
</comment>
<evidence type="ECO:0000256" key="14">
    <source>
        <dbReference type="ARBA" id="ARBA00048835"/>
    </source>
</evidence>
<dbReference type="Gene3D" id="3.30.1120.100">
    <property type="match status" value="1"/>
</dbReference>
<dbReference type="InterPro" id="IPR029069">
    <property type="entry name" value="HotDog_dom_sf"/>
</dbReference>
<evidence type="ECO:0000313" key="19">
    <source>
        <dbReference type="EMBL" id="KAF4458052.1"/>
    </source>
</evidence>
<dbReference type="SMART" id="SM00827">
    <property type="entry name" value="PKS_AT"/>
    <property type="match status" value="1"/>
</dbReference>
<dbReference type="Gene3D" id="3.10.129.10">
    <property type="entry name" value="Hotdog Thioesterase"/>
    <property type="match status" value="1"/>
</dbReference>
<dbReference type="Pfam" id="PF01575">
    <property type="entry name" value="MaoC_dehydratas"/>
    <property type="match status" value="1"/>
</dbReference>
<evidence type="ECO:0000256" key="4">
    <source>
        <dbReference type="ARBA" id="ARBA00022801"/>
    </source>
</evidence>
<reference evidence="19" key="1">
    <citation type="submission" date="2020-01" db="EMBL/GenBank/DDBJ databases">
        <title>Identification and distribution of gene clusters putatively required for synthesis of sphingolipid metabolism inhibitors in phylogenetically diverse species of the filamentous fungus Fusarium.</title>
        <authorList>
            <person name="Kim H.-S."/>
            <person name="Busman M."/>
            <person name="Brown D.W."/>
            <person name="Divon H."/>
            <person name="Uhlig S."/>
            <person name="Proctor R.H."/>
        </authorList>
    </citation>
    <scope>NUCLEOTIDE SEQUENCE</scope>
    <source>
        <strain evidence="19">NRRL 53441</strain>
    </source>
</reference>
<dbReference type="InterPro" id="IPR041099">
    <property type="entry name" value="FAS1_N"/>
</dbReference>
<evidence type="ECO:0000256" key="15">
    <source>
        <dbReference type="PIRNR" id="PIRNR005562"/>
    </source>
</evidence>
<dbReference type="GO" id="GO:0016297">
    <property type="term" value="F:fatty acyl-[ACP] hydrolase activity"/>
    <property type="evidence" value="ECO:0007669"/>
    <property type="project" value="UniProtKB-EC"/>
</dbReference>
<evidence type="ECO:0000256" key="5">
    <source>
        <dbReference type="ARBA" id="ARBA00022857"/>
    </source>
</evidence>
<comment type="catalytic activity">
    <reaction evidence="12">
        <text>(9Z)-octadecenoyl-[ACP] + H2O = (9Z)-octadecenoate + holo-[ACP] + H(+)</text>
        <dbReference type="Rhea" id="RHEA:15057"/>
        <dbReference type="Rhea" id="RHEA-COMP:9685"/>
        <dbReference type="Rhea" id="RHEA-COMP:9924"/>
        <dbReference type="ChEBI" id="CHEBI:15377"/>
        <dbReference type="ChEBI" id="CHEBI:15378"/>
        <dbReference type="ChEBI" id="CHEBI:30823"/>
        <dbReference type="ChEBI" id="CHEBI:64479"/>
        <dbReference type="ChEBI" id="CHEBI:78783"/>
        <dbReference type="EC" id="3.1.2.14"/>
    </reaction>
</comment>
<dbReference type="SUPFAM" id="SSF54637">
    <property type="entry name" value="Thioesterase/thiol ester dehydrase-isomerase"/>
    <property type="match status" value="2"/>
</dbReference>
<keyword evidence="5 15" id="KW-0521">NADP</keyword>
<dbReference type="Gene3D" id="3.30.70.2430">
    <property type="match status" value="1"/>
</dbReference>
<dbReference type="GO" id="GO:0004312">
    <property type="term" value="F:fatty acid synthase activity"/>
    <property type="evidence" value="ECO:0007669"/>
    <property type="project" value="InterPro"/>
</dbReference>
<dbReference type="PANTHER" id="PTHR10982:SF21">
    <property type="entry name" value="FATTY ACID SYNTHASE SUBUNIT BETA"/>
    <property type="match status" value="1"/>
</dbReference>
<keyword evidence="8" id="KW-0456">Lyase</keyword>
<keyword evidence="9" id="KW-0511">Multifunctional enzyme</keyword>
<evidence type="ECO:0000256" key="12">
    <source>
        <dbReference type="ARBA" id="ARBA00048536"/>
    </source>
</evidence>
<dbReference type="GO" id="GO:0005835">
    <property type="term" value="C:fatty acid synthase complex"/>
    <property type="evidence" value="ECO:0007669"/>
    <property type="project" value="UniProtKB-UniRule"/>
</dbReference>
<keyword evidence="4 15" id="KW-0378">Hydrolase</keyword>
<evidence type="ECO:0000256" key="3">
    <source>
        <dbReference type="ARBA" id="ARBA00022679"/>
    </source>
</evidence>
<dbReference type="Pfam" id="PF13452">
    <property type="entry name" value="FAS1_DH_region"/>
    <property type="match status" value="1"/>
</dbReference>
<gene>
    <name evidence="19" type="ORF">F53441_127</name>
</gene>
<dbReference type="PIRSF" id="PIRSF005562">
    <property type="entry name" value="FAS_yeast_beta"/>
    <property type="match status" value="1"/>
</dbReference>
<dbReference type="InterPro" id="IPR002539">
    <property type="entry name" value="MaoC-like_dom"/>
</dbReference>
<dbReference type="Pfam" id="PF17828">
    <property type="entry name" value="FAS_N"/>
    <property type="match status" value="1"/>
</dbReference>
<dbReference type="InterPro" id="IPR016035">
    <property type="entry name" value="Acyl_Trfase/lysoPLipase"/>
</dbReference>
<organism evidence="19 20">
    <name type="scientific">Fusarium austroafricanum</name>
    <dbReference type="NCBI Taxonomy" id="2364996"/>
    <lineage>
        <taxon>Eukaryota</taxon>
        <taxon>Fungi</taxon>
        <taxon>Dikarya</taxon>
        <taxon>Ascomycota</taxon>
        <taxon>Pezizomycotina</taxon>
        <taxon>Sordariomycetes</taxon>
        <taxon>Hypocreomycetidae</taxon>
        <taxon>Hypocreales</taxon>
        <taxon>Nectriaceae</taxon>
        <taxon>Fusarium</taxon>
        <taxon>Fusarium concolor species complex</taxon>
    </lineage>
</organism>
<dbReference type="Pfam" id="PF00698">
    <property type="entry name" value="Acyl_transf_1"/>
    <property type="match status" value="1"/>
</dbReference>
<dbReference type="Proteomes" id="UP000605986">
    <property type="component" value="Unassembled WGS sequence"/>
</dbReference>
<dbReference type="Gene3D" id="1.20.930.70">
    <property type="match status" value="1"/>
</dbReference>
<comment type="catalytic activity">
    <reaction evidence="1">
        <text>a (3R)-hydroxyacyl-[ACP] = a (2E)-enoyl-[ACP] + H2O</text>
        <dbReference type="Rhea" id="RHEA:13097"/>
        <dbReference type="Rhea" id="RHEA-COMP:9925"/>
        <dbReference type="Rhea" id="RHEA-COMP:9945"/>
        <dbReference type="ChEBI" id="CHEBI:15377"/>
        <dbReference type="ChEBI" id="CHEBI:78784"/>
        <dbReference type="ChEBI" id="CHEBI:78827"/>
        <dbReference type="EC" id="4.2.1.59"/>
    </reaction>
</comment>
<dbReference type="OrthoDB" id="4251012at2759"/>
<comment type="catalytic activity">
    <reaction evidence="13">
        <text>a 2,3-saturated acyl-[ACP] + NAD(+) = a (2E)-enoyl-[ACP] + NADH + H(+)</text>
        <dbReference type="Rhea" id="RHEA:10240"/>
        <dbReference type="Rhea" id="RHEA-COMP:9925"/>
        <dbReference type="Rhea" id="RHEA-COMP:9926"/>
        <dbReference type="ChEBI" id="CHEBI:15378"/>
        <dbReference type="ChEBI" id="CHEBI:57540"/>
        <dbReference type="ChEBI" id="CHEBI:57945"/>
        <dbReference type="ChEBI" id="CHEBI:78784"/>
        <dbReference type="ChEBI" id="CHEBI:78785"/>
        <dbReference type="EC" id="1.3.1.9"/>
    </reaction>
</comment>
<keyword evidence="3 15" id="KW-0808">Transferase</keyword>
<evidence type="ECO:0000256" key="8">
    <source>
        <dbReference type="ARBA" id="ARBA00023239"/>
    </source>
</evidence>
<evidence type="ECO:0000313" key="20">
    <source>
        <dbReference type="Proteomes" id="UP000605986"/>
    </source>
</evidence>
<dbReference type="Gene3D" id="6.10.140.1400">
    <property type="match status" value="1"/>
</dbReference>
<evidence type="ECO:0000256" key="16">
    <source>
        <dbReference type="PIRSR" id="PIRSR005562-1"/>
    </source>
</evidence>
<evidence type="ECO:0000256" key="1">
    <source>
        <dbReference type="ARBA" id="ARBA00001055"/>
    </source>
</evidence>
<evidence type="ECO:0000256" key="10">
    <source>
        <dbReference type="ARBA" id="ARBA00048237"/>
    </source>
</evidence>
<dbReference type="PRINTS" id="PR01483">
    <property type="entry name" value="FASYNTHASE"/>
</dbReference>
<dbReference type="SUPFAM" id="SSF52151">
    <property type="entry name" value="FabD/lysophospholipase-like"/>
    <property type="match status" value="2"/>
</dbReference>
<dbReference type="GO" id="GO:0004321">
    <property type="term" value="F:fatty-acyl-CoA synthase activity"/>
    <property type="evidence" value="ECO:0007669"/>
    <property type="project" value="UniProtKB-EC"/>
</dbReference>
<dbReference type="Gene3D" id="1.20.1050.120">
    <property type="match status" value="1"/>
</dbReference>
<dbReference type="InterPro" id="IPR032088">
    <property type="entry name" value="SAT"/>
</dbReference>
<dbReference type="InterPro" id="IPR001227">
    <property type="entry name" value="Ac_transferase_dom_sf"/>
</dbReference>
<dbReference type="InterPro" id="IPR013785">
    <property type="entry name" value="Aldolase_TIM"/>
</dbReference>
<evidence type="ECO:0000259" key="18">
    <source>
        <dbReference type="SMART" id="SM00827"/>
    </source>
</evidence>
<dbReference type="Pfam" id="PF08354">
    <property type="entry name" value="Fas1-AflB-like_hel"/>
    <property type="match status" value="1"/>
</dbReference>
<keyword evidence="6 15" id="KW-0560">Oxidoreductase</keyword>